<evidence type="ECO:0000313" key="7">
    <source>
        <dbReference type="Proteomes" id="UP000003022"/>
    </source>
</evidence>
<dbReference type="PANTHER" id="PTHR30154:SF34">
    <property type="entry name" value="TRANSCRIPTIONAL REGULATOR AZLB"/>
    <property type="match status" value="1"/>
</dbReference>
<keyword evidence="1" id="KW-0805">Transcription regulation</keyword>
<dbReference type="InterPro" id="IPR019885">
    <property type="entry name" value="Tscrpt_reg_HTH_AsnC-type_CS"/>
</dbReference>
<dbReference type="GO" id="GO:0043565">
    <property type="term" value="F:sequence-specific DNA binding"/>
    <property type="evidence" value="ECO:0007669"/>
    <property type="project" value="InterPro"/>
</dbReference>
<dbReference type="Gene3D" id="1.10.10.10">
    <property type="entry name" value="Winged helix-like DNA-binding domain superfamily/Winged helix DNA-binding domain"/>
    <property type="match status" value="2"/>
</dbReference>
<keyword evidence="3" id="KW-0804">Transcription</keyword>
<dbReference type="InterPro" id="IPR011008">
    <property type="entry name" value="Dimeric_a/b-barrel"/>
</dbReference>
<dbReference type="InterPro" id="IPR036388">
    <property type="entry name" value="WH-like_DNA-bd_sf"/>
</dbReference>
<dbReference type="GO" id="GO:0043200">
    <property type="term" value="P:response to amino acid"/>
    <property type="evidence" value="ECO:0007669"/>
    <property type="project" value="TreeGrafter"/>
</dbReference>
<dbReference type="SUPFAM" id="SSF46785">
    <property type="entry name" value="Winged helix' DNA-binding domain"/>
    <property type="match status" value="2"/>
</dbReference>
<accession>F3N9L8</accession>
<dbReference type="Pfam" id="PF13404">
    <property type="entry name" value="HTH_AsnC-type"/>
    <property type="match status" value="2"/>
</dbReference>
<dbReference type="InterPro" id="IPR036390">
    <property type="entry name" value="WH_DNA-bd_sf"/>
</dbReference>
<dbReference type="SUPFAM" id="SSF54909">
    <property type="entry name" value="Dimeric alpha+beta barrel"/>
    <property type="match status" value="1"/>
</dbReference>
<evidence type="ECO:0000256" key="2">
    <source>
        <dbReference type="ARBA" id="ARBA00023125"/>
    </source>
</evidence>
<evidence type="ECO:0000313" key="6">
    <source>
        <dbReference type="EMBL" id="EGG49712.1"/>
    </source>
</evidence>
<dbReference type="eggNOG" id="COG1522">
    <property type="taxonomic scope" value="Bacteria"/>
</dbReference>
<evidence type="ECO:0000256" key="4">
    <source>
        <dbReference type="SAM" id="MobiDB-lite"/>
    </source>
</evidence>
<dbReference type="InterPro" id="IPR019887">
    <property type="entry name" value="Tscrpt_reg_AsnC/Lrp_C"/>
</dbReference>
<dbReference type="EMBL" id="AEYX01000001">
    <property type="protein sequence ID" value="EGG49712.1"/>
    <property type="molecule type" value="Genomic_DNA"/>
</dbReference>
<dbReference type="PROSITE" id="PS00519">
    <property type="entry name" value="HTH_ASNC_1"/>
    <property type="match status" value="1"/>
</dbReference>
<organism evidence="6 7">
    <name type="scientific">Streptomyces griseoaurantiacus M045</name>
    <dbReference type="NCBI Taxonomy" id="996637"/>
    <lineage>
        <taxon>Bacteria</taxon>
        <taxon>Bacillati</taxon>
        <taxon>Actinomycetota</taxon>
        <taxon>Actinomycetes</taxon>
        <taxon>Kitasatosporales</taxon>
        <taxon>Streptomycetaceae</taxon>
        <taxon>Streptomyces</taxon>
        <taxon>Streptomyces aurantiacus group</taxon>
    </lineage>
</organism>
<proteinExistence type="predicted"/>
<sequence>MTTYLDSPDPVRHHLTEDDLALAHALQLNGRASFTEIAAALGVSDQTAARRYTRLRTTGKLRVLGLTDPFRLGDLSWFVRVRSTPDASASIGAALARRTDTTWVSLTSGGTETMASVRSRGPGLEEPFLVRKLPRIPRVVDVSAHCVLHVFFGRDLGFINKSGPLTDAQVAALSPRTAGRSRTTAPGPVVLDAPDRLLLDLLARDGRAPVGELAAATGLSESTVRRRINDLRGEGVLYFDVDYHPDVLHRKVRIALWLEIDPARLAEAGESLAAHPAVTFAAAVTGATNLYANIQVDSPQLLYSYLTHTVSGLPGLRHTVTAPIHRTLKGPGPYSPSRDGTGGGRLTAGGYKDVQVAVKTKGGQGATEPGQGVRARPLAPRSVPRLVR</sequence>
<feature type="domain" description="HTH asnC-type" evidence="5">
    <location>
        <begin position="191"/>
        <end position="271"/>
    </location>
</feature>
<protein>
    <submittedName>
        <fullName evidence="6">Transcriptional regulatory protein, AsnC family</fullName>
    </submittedName>
</protein>
<gene>
    <name evidence="6" type="ORF">SGM_0052</name>
</gene>
<dbReference type="Pfam" id="PF01037">
    <property type="entry name" value="AsnC_trans_reg"/>
    <property type="match status" value="1"/>
</dbReference>
<evidence type="ECO:0000256" key="3">
    <source>
        <dbReference type="ARBA" id="ARBA00023163"/>
    </source>
</evidence>
<dbReference type="InterPro" id="IPR019888">
    <property type="entry name" value="Tscrpt_reg_AsnC-like"/>
</dbReference>
<dbReference type="SMART" id="SM00344">
    <property type="entry name" value="HTH_ASNC"/>
    <property type="match status" value="1"/>
</dbReference>
<dbReference type="GO" id="GO:0005829">
    <property type="term" value="C:cytosol"/>
    <property type="evidence" value="ECO:0007669"/>
    <property type="project" value="TreeGrafter"/>
</dbReference>
<evidence type="ECO:0000256" key="1">
    <source>
        <dbReference type="ARBA" id="ARBA00023015"/>
    </source>
</evidence>
<dbReference type="InterPro" id="IPR000485">
    <property type="entry name" value="AsnC-type_HTH_dom"/>
</dbReference>
<keyword evidence="2" id="KW-0238">DNA-binding</keyword>
<keyword evidence="7" id="KW-1185">Reference proteome</keyword>
<dbReference type="Gene3D" id="3.30.70.920">
    <property type="match status" value="1"/>
</dbReference>
<dbReference type="Proteomes" id="UP000003022">
    <property type="component" value="Unassembled WGS sequence"/>
</dbReference>
<dbReference type="PROSITE" id="PS50956">
    <property type="entry name" value="HTH_ASNC_2"/>
    <property type="match status" value="1"/>
</dbReference>
<dbReference type="AlphaFoldDB" id="F3N9L8"/>
<feature type="region of interest" description="Disordered" evidence="4">
    <location>
        <begin position="328"/>
        <end position="388"/>
    </location>
</feature>
<dbReference type="STRING" id="996637.SGM_0052"/>
<comment type="caution">
    <text evidence="6">The sequence shown here is derived from an EMBL/GenBank/DDBJ whole genome shotgun (WGS) entry which is preliminary data.</text>
</comment>
<name>F3N9L8_9ACTN</name>
<reference evidence="6 7" key="1">
    <citation type="journal article" date="2011" name="J. Bacteriol.">
        <title>Draft genome sequence of the marine bacterium Streptomyces griseoaurantiacus M045, which produces novel manumycin-type antibiotics with a pABA core component.</title>
        <authorList>
            <person name="Li F."/>
            <person name="Jiang P."/>
            <person name="Zheng H."/>
            <person name="Wang S."/>
            <person name="Zhao G."/>
            <person name="Qin S."/>
            <person name="Liu Z."/>
        </authorList>
    </citation>
    <scope>NUCLEOTIDE SEQUENCE [LARGE SCALE GENOMIC DNA]</scope>
    <source>
        <strain evidence="6 7">M045</strain>
    </source>
</reference>
<evidence type="ECO:0000259" key="5">
    <source>
        <dbReference type="PROSITE" id="PS50956"/>
    </source>
</evidence>
<dbReference type="PRINTS" id="PR00033">
    <property type="entry name" value="HTHASNC"/>
</dbReference>
<dbReference type="RefSeq" id="WP_006136980.1">
    <property type="nucleotide sequence ID" value="NZ_AEYX01000001.1"/>
</dbReference>
<dbReference type="PANTHER" id="PTHR30154">
    <property type="entry name" value="LEUCINE-RESPONSIVE REGULATORY PROTEIN"/>
    <property type="match status" value="1"/>
</dbReference>